<dbReference type="InterPro" id="IPR029060">
    <property type="entry name" value="PIN-like_dom_sf"/>
</dbReference>
<accession>A0A6C0DKQ0</accession>
<dbReference type="Gene3D" id="3.40.50.1010">
    <property type="entry name" value="5'-nuclease"/>
    <property type="match status" value="1"/>
</dbReference>
<evidence type="ECO:0000259" key="3">
    <source>
        <dbReference type="SMART" id="SM00485"/>
    </source>
</evidence>
<evidence type="ECO:0000313" key="4">
    <source>
        <dbReference type="EMBL" id="QHT17143.1"/>
    </source>
</evidence>
<dbReference type="InterPro" id="IPR006086">
    <property type="entry name" value="XPG-I_dom"/>
</dbReference>
<dbReference type="SUPFAM" id="SSF88723">
    <property type="entry name" value="PIN domain-like"/>
    <property type="match status" value="1"/>
</dbReference>
<keyword evidence="1" id="KW-0175">Coiled coil</keyword>
<protein>
    <recommendedName>
        <fullName evidence="5">XPG N-terminal domain-containing protein</fullName>
    </recommendedName>
</protein>
<proteinExistence type="predicted"/>
<dbReference type="PRINTS" id="PR00853">
    <property type="entry name" value="XPGRADSUPER"/>
</dbReference>
<dbReference type="SMART" id="SM00485">
    <property type="entry name" value="XPGN"/>
    <property type="match status" value="1"/>
</dbReference>
<dbReference type="Pfam" id="PF00867">
    <property type="entry name" value="XPG_I"/>
    <property type="match status" value="1"/>
</dbReference>
<organism evidence="4">
    <name type="scientific">viral metagenome</name>
    <dbReference type="NCBI Taxonomy" id="1070528"/>
    <lineage>
        <taxon>unclassified sequences</taxon>
        <taxon>metagenomes</taxon>
        <taxon>organismal metagenomes</taxon>
    </lineage>
</organism>
<dbReference type="Pfam" id="PF00752">
    <property type="entry name" value="XPG_N"/>
    <property type="match status" value="1"/>
</dbReference>
<dbReference type="EMBL" id="MN739631">
    <property type="protein sequence ID" value="QHT17143.1"/>
    <property type="molecule type" value="Genomic_DNA"/>
</dbReference>
<feature type="domain" description="XPG N-terminal" evidence="3">
    <location>
        <begin position="29"/>
        <end position="121"/>
    </location>
</feature>
<reference evidence="4" key="1">
    <citation type="journal article" date="2020" name="Nature">
        <title>Giant virus diversity and host interactions through global metagenomics.</title>
        <authorList>
            <person name="Schulz F."/>
            <person name="Roux S."/>
            <person name="Paez-Espino D."/>
            <person name="Jungbluth S."/>
            <person name="Walsh D.A."/>
            <person name="Denef V.J."/>
            <person name="McMahon K.D."/>
            <person name="Konstantinidis K.T."/>
            <person name="Eloe-Fadrosh E.A."/>
            <person name="Kyrpides N.C."/>
            <person name="Woyke T."/>
        </authorList>
    </citation>
    <scope>NUCLEOTIDE SEQUENCE</scope>
    <source>
        <strain evidence="4">GVMAG-M-3300023174-24</strain>
    </source>
</reference>
<dbReference type="InterPro" id="IPR006085">
    <property type="entry name" value="XPG_DNA_repair_N"/>
</dbReference>
<evidence type="ECO:0000256" key="1">
    <source>
        <dbReference type="SAM" id="Coils"/>
    </source>
</evidence>
<sequence length="361" mass="42903">MCKKLTNYNPNIQYCKYKFNYQNINITKMGIRYLNRFLLDKCSRKSIHKIHLKYLENKTIVIDTSIYLYKFVNENALLENMYLFISILKKYGIKPIFIFDGKPPIEKKELLIKRCIEKKNAEEKYMNLKSIISDMSINNMTEDEKKELMLELENLKRQFTRITDNDIVQVKQLMDAYGVVYYDAPTEADQLCAYLVNKEKAWGCISDDMDMFLYGCHYVIRNISLTNHTAMLYDTVSILEELEMSKKNFIEIMVLSGTDYNIKTNTSLLQTIKLYHEYNKYAIGCTKSELKPLEFYVWLIKNTSYIENFKKLLHTYQMFQINYEIDLEKWSNIEIQEKPVNMDAIKNIMSSEGFVFSNIRN</sequence>
<dbReference type="SMART" id="SM00484">
    <property type="entry name" value="XPGI"/>
    <property type="match status" value="1"/>
</dbReference>
<dbReference type="PANTHER" id="PTHR11081">
    <property type="entry name" value="FLAP ENDONUCLEASE FAMILY MEMBER"/>
    <property type="match status" value="1"/>
</dbReference>
<name>A0A6C0DKQ0_9ZZZZ</name>
<feature type="domain" description="XPG-I" evidence="2">
    <location>
        <begin position="175"/>
        <end position="244"/>
    </location>
</feature>
<evidence type="ECO:0008006" key="5">
    <source>
        <dbReference type="Google" id="ProtNLM"/>
    </source>
</evidence>
<dbReference type="AlphaFoldDB" id="A0A6C0DKQ0"/>
<dbReference type="GO" id="GO:0004518">
    <property type="term" value="F:nuclease activity"/>
    <property type="evidence" value="ECO:0007669"/>
    <property type="project" value="InterPro"/>
</dbReference>
<dbReference type="InterPro" id="IPR006084">
    <property type="entry name" value="XPG/Rad2"/>
</dbReference>
<feature type="coiled-coil region" evidence="1">
    <location>
        <begin position="118"/>
        <end position="165"/>
    </location>
</feature>
<evidence type="ECO:0000259" key="2">
    <source>
        <dbReference type="SMART" id="SM00484"/>
    </source>
</evidence>